<dbReference type="Proteomes" id="UP000266895">
    <property type="component" value="Chromosome"/>
</dbReference>
<name>A0A3S4QZ84_9ACTO</name>
<evidence type="ECO:0000313" key="3">
    <source>
        <dbReference type="Proteomes" id="UP000266895"/>
    </source>
</evidence>
<evidence type="ECO:0000313" key="2">
    <source>
        <dbReference type="EMBL" id="VEG25790.1"/>
    </source>
</evidence>
<accession>A0A3S4QZ84</accession>
<proteinExistence type="predicted"/>
<dbReference type="KEGG" id="ahw:NCTC11636_00214"/>
<dbReference type="OrthoDB" id="4303890at2"/>
<dbReference type="RefSeq" id="WP_126381292.1">
    <property type="nucleotide sequence ID" value="NZ_LR134350.1"/>
</dbReference>
<evidence type="ECO:0000259" key="1">
    <source>
        <dbReference type="Pfam" id="PF09509"/>
    </source>
</evidence>
<protein>
    <submittedName>
        <fullName evidence="2">Protein of uncharacterized function (Hypoth_ymh)</fullName>
    </submittedName>
</protein>
<dbReference type="EMBL" id="LR134350">
    <property type="protein sequence ID" value="VEG25790.1"/>
    <property type="molecule type" value="Genomic_DNA"/>
</dbReference>
<keyword evidence="3" id="KW-1185">Reference proteome</keyword>
<dbReference type="AlphaFoldDB" id="A0A3S4QZ84"/>
<reference evidence="2 3" key="1">
    <citation type="submission" date="2018-12" db="EMBL/GenBank/DDBJ databases">
        <authorList>
            <consortium name="Pathogen Informatics"/>
        </authorList>
    </citation>
    <scope>NUCLEOTIDE SEQUENCE [LARGE SCALE GENOMIC DNA]</scope>
    <source>
        <strain evidence="2 3">NCTC11636</strain>
    </source>
</reference>
<gene>
    <name evidence="2" type="ORF">NCTC11636_00214</name>
</gene>
<sequence length="239" mass="26276">MKAECAINELEALKAEAAAPGFADSGDVVDAWRGKVRAVLTAVVGEQDHLVAEHDAIEYTPKWSVAGDRTAFLQAKKRGVDRCCSNIDAAIYQFSLIYKNETQLPAAADYDPDLWVRVSSLVEREEWDKVPAEVAIFFEDLIRKWAGNPTEKNGSTMVGQSLMGQAFGNDGRLRLGGQSNETQGWRNLAVGFTQAVSNVVRHNTVERHDARQYAIGVLGLASLILTQVRYEHNDLLSGV</sequence>
<feature type="domain" description="Conserved hypothetical protein CHP02391" evidence="1">
    <location>
        <begin position="110"/>
        <end position="228"/>
    </location>
</feature>
<organism evidence="2 3">
    <name type="scientific">Actinomyces howellii</name>
    <dbReference type="NCBI Taxonomy" id="52771"/>
    <lineage>
        <taxon>Bacteria</taxon>
        <taxon>Bacillati</taxon>
        <taxon>Actinomycetota</taxon>
        <taxon>Actinomycetes</taxon>
        <taxon>Actinomycetales</taxon>
        <taxon>Actinomycetaceae</taxon>
        <taxon>Actinomyces</taxon>
    </lineage>
</organism>
<dbReference type="InterPro" id="IPR012654">
    <property type="entry name" value="CHP02391"/>
</dbReference>
<dbReference type="Pfam" id="PF09509">
    <property type="entry name" value="Hypoth_Ymh"/>
    <property type="match status" value="1"/>
</dbReference>